<dbReference type="InterPro" id="IPR036423">
    <property type="entry name" value="SOD-like_Cu/Zn_dom_sf"/>
</dbReference>
<organism evidence="2">
    <name type="scientific">Azumapecten farreri</name>
    <name type="common">Farrer's scallop</name>
    <name type="synonym">Chlamys farreri</name>
    <dbReference type="NCBI Taxonomy" id="106299"/>
    <lineage>
        <taxon>Eukaryota</taxon>
        <taxon>Metazoa</taxon>
        <taxon>Spiralia</taxon>
        <taxon>Lophotrochozoa</taxon>
        <taxon>Mollusca</taxon>
        <taxon>Bivalvia</taxon>
        <taxon>Autobranchia</taxon>
        <taxon>Pteriomorphia</taxon>
        <taxon>Pectinida</taxon>
        <taxon>Pectinoidea</taxon>
        <taxon>Pectinidae</taxon>
        <taxon>Azumapecten</taxon>
    </lineage>
</organism>
<feature type="domain" description="Superoxide dismutase copper/zinc binding" evidence="1">
    <location>
        <begin position="624"/>
        <end position="742"/>
    </location>
</feature>
<accession>A0A5B8HT96</accession>
<dbReference type="AlphaFoldDB" id="A0A5B8HT96"/>
<feature type="domain" description="Superoxide dismutase copper/zinc binding" evidence="1">
    <location>
        <begin position="304"/>
        <end position="426"/>
    </location>
</feature>
<dbReference type="PANTHER" id="PTHR20910:SF1">
    <property type="entry name" value="SUPEROXIDE DISMUTASE COPPER_ZINC BINDING DOMAIN-CONTAINING PROTEIN"/>
    <property type="match status" value="1"/>
</dbReference>
<evidence type="ECO:0000313" key="2">
    <source>
        <dbReference type="EMBL" id="QDX46957.1"/>
    </source>
</evidence>
<protein>
    <submittedName>
        <fullName evidence="2">Superoxide dismutase</fullName>
    </submittedName>
</protein>
<dbReference type="Pfam" id="PF00080">
    <property type="entry name" value="Sod_Cu"/>
    <property type="match status" value="4"/>
</dbReference>
<feature type="domain" description="Superoxide dismutase copper/zinc binding" evidence="1">
    <location>
        <begin position="804"/>
        <end position="897"/>
    </location>
</feature>
<dbReference type="InterPro" id="IPR001424">
    <property type="entry name" value="SOD_Cu_Zn_dom"/>
</dbReference>
<dbReference type="Gene3D" id="2.60.40.200">
    <property type="entry name" value="Superoxide dismutase, copper/zinc binding domain"/>
    <property type="match status" value="5"/>
</dbReference>
<proteinExistence type="evidence at transcript level"/>
<dbReference type="EMBL" id="MK374368">
    <property type="protein sequence ID" value="QDX46957.1"/>
    <property type="molecule type" value="mRNA"/>
</dbReference>
<sequence length="1115" mass="120753">MSRLLDKVVGMCDVDNQVPWVSPTTLKAKFDTNGVSGTLTFSQTSAGQVTMISGSLTGVGSTATWEIRTLPVRLDVAGRCNQLGQRYTALGGSVPVATIQASNLNDLNTIYGRSVAVTDAQNPNVLSCATLEADDTITMTARFQNSIGGEVVFRQPSAQSTDPVSIYVDLYHIKDTSNATPVFHKWTIYNKEIQGNDSVESWCQNLGDVFNPTSSTGTGCSPQVQLNCKAGDLSGKHSAVTVSTEKGSAVKMFLDRELSIGAMHSAEGKTLVVETAGSVPLACAKIIKYSTRTAKVMISRDDIKGEMSFSQKSPFDWTEVSVNLTGLASMAGGYHIHNYPVPLKMIPGQEICGQEYVGGHFNPFSVTGTLPPPGSGTNDQYEVGDLSNKYGLLNGLTELTITKADSNLPLFGVNSVIGRSVVIHKQSGGSRWICATIESKASVLQAVATFKYPIIGYIFLRQPQVNGPLSETQVYMELDYGNSAAPVATVDHNWHIHVNRINEAFGMDVSQRCSSVGGHYNPFSVDLGGNYAQQCNSANQLRCELGDLSGKHGKINVRTQLGGKTRMFFTDIDLPLSGPNSVLGRSIVIHNANSGAPRLACANIYNMPTRITKLKNWSKSSYTGTTVFNSNTPGFLGGPTSVSINLMGLDGMASGYHVHKYPVPSTGSCSATSVGGHYNPLSMAGSPTDKTDDMYEIGDLSGKYNHMLDGKSSVMWTGVDTNLPVRGSHSVVGRSVVVHFDNGTRWKCGNIVEDTTTSGGEMFTAKVAFKGEVVGKIILTQYRYPDGGLSDTGILIDLKYAADDNLITRGHKWHVHEKPMTGDCDSAGPHYNPFMVDMTNYAECSPSNQLRCEAGDLSSKTAQYDIGGGKRFYTDVNLNIVDDFGVVGRSIVIHQADSGGPRYVCGDIMPETSYSERMSFHLSTVMVDKSSMMTTLAAALHSRPKNMALMQMSDGPGCVEVDVMFTGVNAEKMRVDLHDMVMRQDPTLGAYAPSPSVCGAAKGYVNNSVVPTGKPTRPIDTSRPVKAKKPTYRKLQEKARLQKISSQVVAIVTKYALKFRISPREARRKLHILNYRGRVCFGHRSYRVCCRKSRVLIHRAPVICRSLRARGYQGR</sequence>
<dbReference type="GO" id="GO:0046872">
    <property type="term" value="F:metal ion binding"/>
    <property type="evidence" value="ECO:0007669"/>
    <property type="project" value="InterPro"/>
</dbReference>
<dbReference type="PANTHER" id="PTHR20910">
    <property type="entry name" value="AGAP001623-PA"/>
    <property type="match status" value="1"/>
</dbReference>
<reference evidence="2" key="1">
    <citation type="submission" date="2019-01" db="EMBL/GenBank/DDBJ databases">
        <authorList>
            <person name="Lian S."/>
        </authorList>
    </citation>
    <scope>NUCLEOTIDE SEQUENCE</scope>
</reference>
<dbReference type="SUPFAM" id="SSF49329">
    <property type="entry name" value="Cu,Zn superoxide dismutase-like"/>
    <property type="match status" value="6"/>
</dbReference>
<dbReference type="InterPro" id="IPR053257">
    <property type="entry name" value="Cu-only_SOD"/>
</dbReference>
<dbReference type="GO" id="GO:0006801">
    <property type="term" value="P:superoxide metabolic process"/>
    <property type="evidence" value="ECO:0007669"/>
    <property type="project" value="InterPro"/>
</dbReference>
<name>A0A5B8HT96_AZUFA</name>
<evidence type="ECO:0000259" key="1">
    <source>
        <dbReference type="Pfam" id="PF00080"/>
    </source>
</evidence>
<feature type="domain" description="Superoxide dismutase copper/zinc binding" evidence="1">
    <location>
        <begin position="490"/>
        <end position="593"/>
    </location>
</feature>
<gene>
    <name evidence="2" type="primary">SOD4</name>
</gene>